<dbReference type="PANTHER" id="PTHR43976:SF16">
    <property type="entry name" value="SHORT-CHAIN DEHYDROGENASE_REDUCTASE FAMILY PROTEIN"/>
    <property type="match status" value="1"/>
</dbReference>
<dbReference type="SUPFAM" id="SSF51735">
    <property type="entry name" value="NAD(P)-binding Rossmann-fold domains"/>
    <property type="match status" value="1"/>
</dbReference>
<dbReference type="Proteomes" id="UP001526147">
    <property type="component" value="Unassembled WGS sequence"/>
</dbReference>
<proteinExistence type="inferred from homology"/>
<gene>
    <name evidence="4" type="ORF">OIH86_08455</name>
</gene>
<dbReference type="InterPro" id="IPR051911">
    <property type="entry name" value="SDR_oxidoreductase"/>
</dbReference>
<evidence type="ECO:0000313" key="4">
    <source>
        <dbReference type="EMBL" id="MCV9885683.1"/>
    </source>
</evidence>
<keyword evidence="2" id="KW-0560">Oxidoreductase</keyword>
<dbReference type="InterPro" id="IPR002347">
    <property type="entry name" value="SDR_fam"/>
</dbReference>
<keyword evidence="5" id="KW-1185">Reference proteome</keyword>
<dbReference type="RefSeq" id="WP_264142428.1">
    <property type="nucleotide sequence ID" value="NZ_JAOYEY010000033.1"/>
</dbReference>
<evidence type="ECO:0000256" key="1">
    <source>
        <dbReference type="ARBA" id="ARBA00006484"/>
    </source>
</evidence>
<dbReference type="PRINTS" id="PR00081">
    <property type="entry name" value="GDHRDH"/>
</dbReference>
<dbReference type="InterPro" id="IPR036291">
    <property type="entry name" value="NAD(P)-bd_dom_sf"/>
</dbReference>
<reference evidence="4 5" key="1">
    <citation type="submission" date="2022-10" db="EMBL/GenBank/DDBJ databases">
        <title>Draft genome assembly of moderately radiation resistant bacterium Metabacillus halosaccharovorans.</title>
        <authorList>
            <person name="Pal S."/>
            <person name="Gopinathan A."/>
        </authorList>
    </citation>
    <scope>NUCLEOTIDE SEQUENCE [LARGE SCALE GENOMIC DNA]</scope>
    <source>
        <strain evidence="4 5">VITHBRA001</strain>
    </source>
</reference>
<dbReference type="EMBL" id="JAOYEY010000033">
    <property type="protein sequence ID" value="MCV9885683.1"/>
    <property type="molecule type" value="Genomic_DNA"/>
</dbReference>
<dbReference type="Pfam" id="PF00106">
    <property type="entry name" value="adh_short"/>
    <property type="match status" value="1"/>
</dbReference>
<dbReference type="InterPro" id="IPR020904">
    <property type="entry name" value="Sc_DH/Rdtase_CS"/>
</dbReference>
<comment type="caution">
    <text evidence="4">The sequence shown here is derived from an EMBL/GenBank/DDBJ whole genome shotgun (WGS) entry which is preliminary data.</text>
</comment>
<dbReference type="NCBIfam" id="NF005372">
    <property type="entry name" value="PRK06914.1"/>
    <property type="match status" value="1"/>
</dbReference>
<protein>
    <submittedName>
        <fullName evidence="4">Oxidoreductase</fullName>
    </submittedName>
</protein>
<sequence>MDKQHAVVTGASGGFGLLTSIELAKKGFYVTATMRDIKKKIALITEAERCGVKDYIEVVPLDVTSNESIIHLKGYIEEKGRIDVLLNNAGFAGAGFAEEVSLEEYRQQFETNFFGVIGVTQAILPTMRKQGRGKIINMSSISGRVGFPGLSPYVSSKYALEGWSESLRLELKPFGIEVVLIEPGSYQTSIWTSGKQVTDKSLRKDSPYYKVMTKLEQYIEKGSTDFGDPYDVARLVATIAVKEGTSLRYPIGKGVKSTILLKAILPWSCLEKIILNKLMK</sequence>
<dbReference type="PANTHER" id="PTHR43976">
    <property type="entry name" value="SHORT CHAIN DEHYDROGENASE"/>
    <property type="match status" value="1"/>
</dbReference>
<evidence type="ECO:0000256" key="3">
    <source>
        <dbReference type="RuleBase" id="RU000363"/>
    </source>
</evidence>
<name>A0ABT3DFM9_9BACI</name>
<dbReference type="PROSITE" id="PS00061">
    <property type="entry name" value="ADH_SHORT"/>
    <property type="match status" value="1"/>
</dbReference>
<accession>A0ABT3DFM9</accession>
<organism evidence="4 5">
    <name type="scientific">Metabacillus halosaccharovorans</name>
    <dbReference type="NCBI Taxonomy" id="930124"/>
    <lineage>
        <taxon>Bacteria</taxon>
        <taxon>Bacillati</taxon>
        <taxon>Bacillota</taxon>
        <taxon>Bacilli</taxon>
        <taxon>Bacillales</taxon>
        <taxon>Bacillaceae</taxon>
        <taxon>Metabacillus</taxon>
    </lineage>
</organism>
<comment type="similarity">
    <text evidence="1 3">Belongs to the short-chain dehydrogenases/reductases (SDR) family.</text>
</comment>
<dbReference type="CDD" id="cd05374">
    <property type="entry name" value="17beta-HSD-like_SDR_c"/>
    <property type="match status" value="1"/>
</dbReference>
<evidence type="ECO:0000313" key="5">
    <source>
        <dbReference type="Proteomes" id="UP001526147"/>
    </source>
</evidence>
<dbReference type="Gene3D" id="3.40.50.720">
    <property type="entry name" value="NAD(P)-binding Rossmann-like Domain"/>
    <property type="match status" value="1"/>
</dbReference>
<evidence type="ECO:0000256" key="2">
    <source>
        <dbReference type="ARBA" id="ARBA00023002"/>
    </source>
</evidence>
<dbReference type="PRINTS" id="PR00080">
    <property type="entry name" value="SDRFAMILY"/>
</dbReference>